<gene>
    <name evidence="3" type="ORF">SteCoe_22899</name>
</gene>
<feature type="region of interest" description="Disordered" evidence="2">
    <location>
        <begin position="330"/>
        <end position="351"/>
    </location>
</feature>
<reference evidence="3 4" key="1">
    <citation type="submission" date="2016-11" db="EMBL/GenBank/DDBJ databases">
        <title>The macronuclear genome of Stentor coeruleus: a giant cell with tiny introns.</title>
        <authorList>
            <person name="Slabodnick M."/>
            <person name="Ruby J.G."/>
            <person name="Reiff S.B."/>
            <person name="Swart E.C."/>
            <person name="Gosai S."/>
            <person name="Prabakaran S."/>
            <person name="Witkowska E."/>
            <person name="Larue G.E."/>
            <person name="Fisher S."/>
            <person name="Freeman R.M."/>
            <person name="Gunawardena J."/>
            <person name="Chu W."/>
            <person name="Stover N.A."/>
            <person name="Gregory B.D."/>
            <person name="Nowacki M."/>
            <person name="Derisi J."/>
            <person name="Roy S.W."/>
            <person name="Marshall W.F."/>
            <person name="Sood P."/>
        </authorList>
    </citation>
    <scope>NUCLEOTIDE SEQUENCE [LARGE SCALE GENOMIC DNA]</scope>
    <source>
        <strain evidence="3">WM001</strain>
    </source>
</reference>
<dbReference type="EMBL" id="MPUH01000572">
    <property type="protein sequence ID" value="OMJ77502.1"/>
    <property type="molecule type" value="Genomic_DNA"/>
</dbReference>
<feature type="coiled-coil region" evidence="1">
    <location>
        <begin position="212"/>
        <end position="279"/>
    </location>
</feature>
<evidence type="ECO:0000313" key="3">
    <source>
        <dbReference type="EMBL" id="OMJ77502.1"/>
    </source>
</evidence>
<sequence>MEDYFKSNTKPYSSLSPIINHILTTSKNKILHAYLEQKLKRQRKLKIRRKLSINIKKTELLDQYPQENILDQSKSSRYIDEKDKLKLLKKLQKEKQELQHKMQQDLEVKSKKLLEAYELEQKANLQLKEQQKQAKLKQIFEQHEKFIQQKRERQEVFEKSNQDLRKISSVKPLYREFEERYSLCIELPELENRKKELAKRRQLFVPISTKDISMHKKNYEKTLEEKEAKRKEKLAGMKKDDQIYAGNMNFYKAKIYDVAKQADKEQAEILENREKTRKKLVEKSRQYGEIVYEIYRPVVKVEKSIEKNEKGIEKSDKKIEKYKKRVEEKESKSVGKSFSQPELQQEEEEGMQKRYFKKKVHKDDEKNGVSVRTGSTNIRVPRKLSADMPIKDNSFDYLAYKRKIKADNPIRKSIKEDEWKVIVEDASISPKDKLKLMESQMKKLDNQARSYEVFAGVNDSITNISNLNMSYLNSIKAKIAYLNQLAMD</sequence>
<keyword evidence="1" id="KW-0175">Coiled coil</keyword>
<protein>
    <submittedName>
        <fullName evidence="3">Uncharacterized protein</fullName>
    </submittedName>
</protein>
<comment type="caution">
    <text evidence="3">The sequence shown here is derived from an EMBL/GenBank/DDBJ whole genome shotgun (WGS) entry which is preliminary data.</text>
</comment>
<accession>A0A1R2BL68</accession>
<evidence type="ECO:0000256" key="1">
    <source>
        <dbReference type="SAM" id="Coils"/>
    </source>
</evidence>
<dbReference type="Proteomes" id="UP000187209">
    <property type="component" value="Unassembled WGS sequence"/>
</dbReference>
<evidence type="ECO:0000256" key="2">
    <source>
        <dbReference type="SAM" id="MobiDB-lite"/>
    </source>
</evidence>
<dbReference type="AlphaFoldDB" id="A0A1R2BL68"/>
<keyword evidence="4" id="KW-1185">Reference proteome</keyword>
<name>A0A1R2BL68_9CILI</name>
<proteinExistence type="predicted"/>
<feature type="coiled-coil region" evidence="1">
    <location>
        <begin position="81"/>
        <end position="142"/>
    </location>
</feature>
<organism evidence="3 4">
    <name type="scientific">Stentor coeruleus</name>
    <dbReference type="NCBI Taxonomy" id="5963"/>
    <lineage>
        <taxon>Eukaryota</taxon>
        <taxon>Sar</taxon>
        <taxon>Alveolata</taxon>
        <taxon>Ciliophora</taxon>
        <taxon>Postciliodesmatophora</taxon>
        <taxon>Heterotrichea</taxon>
        <taxon>Heterotrichida</taxon>
        <taxon>Stentoridae</taxon>
        <taxon>Stentor</taxon>
    </lineage>
</organism>
<evidence type="ECO:0000313" key="4">
    <source>
        <dbReference type="Proteomes" id="UP000187209"/>
    </source>
</evidence>